<accession>A0AA41XES7</accession>
<dbReference type="RefSeq" id="WP_259529771.1">
    <property type="nucleotide sequence ID" value="NZ_JANLCK010000007.1"/>
</dbReference>
<evidence type="ECO:0000256" key="2">
    <source>
        <dbReference type="SAM" id="Phobius"/>
    </source>
</evidence>
<keyword evidence="2" id="KW-1133">Transmembrane helix</keyword>
<protein>
    <submittedName>
        <fullName evidence="3">DUF4190 domain-containing protein</fullName>
    </submittedName>
</protein>
<dbReference type="Proteomes" id="UP001165587">
    <property type="component" value="Unassembled WGS sequence"/>
</dbReference>
<keyword evidence="2" id="KW-0812">Transmembrane</keyword>
<feature type="region of interest" description="Disordered" evidence="1">
    <location>
        <begin position="1"/>
        <end position="25"/>
    </location>
</feature>
<dbReference type="AlphaFoldDB" id="A0AA41XES7"/>
<keyword evidence="4" id="KW-1185">Reference proteome</keyword>
<name>A0AA41XES7_9MICO</name>
<feature type="transmembrane region" description="Helical" evidence="2">
    <location>
        <begin position="79"/>
        <end position="109"/>
    </location>
</feature>
<evidence type="ECO:0000256" key="1">
    <source>
        <dbReference type="SAM" id="MobiDB-lite"/>
    </source>
</evidence>
<evidence type="ECO:0000313" key="4">
    <source>
        <dbReference type="Proteomes" id="UP001165587"/>
    </source>
</evidence>
<feature type="region of interest" description="Disordered" evidence="1">
    <location>
        <begin position="123"/>
        <end position="153"/>
    </location>
</feature>
<proteinExistence type="predicted"/>
<feature type="transmembrane region" description="Helical" evidence="2">
    <location>
        <begin position="34"/>
        <end position="67"/>
    </location>
</feature>
<organism evidence="3 4">
    <name type="scientific">Herbiconiux oxytropis</name>
    <dbReference type="NCBI Taxonomy" id="2970915"/>
    <lineage>
        <taxon>Bacteria</taxon>
        <taxon>Bacillati</taxon>
        <taxon>Actinomycetota</taxon>
        <taxon>Actinomycetes</taxon>
        <taxon>Micrococcales</taxon>
        <taxon>Microbacteriaceae</taxon>
        <taxon>Herbiconiux</taxon>
    </lineage>
</organism>
<dbReference type="EMBL" id="JANLCK010000007">
    <property type="protein sequence ID" value="MCS5726882.1"/>
    <property type="molecule type" value="Genomic_DNA"/>
</dbReference>
<feature type="compositionally biased region" description="Low complexity" evidence="1">
    <location>
        <begin position="1"/>
        <end position="15"/>
    </location>
</feature>
<gene>
    <name evidence="3" type="ORF">N1028_13360</name>
</gene>
<reference evidence="3" key="1">
    <citation type="submission" date="2022-08" db="EMBL/GenBank/DDBJ databases">
        <authorList>
            <person name="Deng Y."/>
            <person name="Han X.-F."/>
            <person name="Zhang Y.-Q."/>
        </authorList>
    </citation>
    <scope>NUCLEOTIDE SEQUENCE</scope>
    <source>
        <strain evidence="3">CPCC 203407</strain>
    </source>
</reference>
<comment type="caution">
    <text evidence="3">The sequence shown here is derived from an EMBL/GenBank/DDBJ whole genome shotgun (WGS) entry which is preliminary data.</text>
</comment>
<keyword evidence="2" id="KW-0472">Membrane</keyword>
<sequence length="324" mass="32968">MSYQDQGTGYGQPQPGQQPPGPQPGGTALATTALILGIVTIVLAFVPILNLLAVFVGIAALVVGLIAVNRARSRGKGKALTGAILGGVGTVLSIVLIVVYTVIGVSALVESVESNRPSAISVPPLLTTPTAPPELPTAGGPLDPDPAPGSAAERQVFTGEGDDVVVIDLAGRAGVVTFDCPACEGPTSLATNGSAPELVEVEGPWNGQYLIDPTGFDEPTTELTVTTTGLWSIVVDDVSSVTPSSGDVAGSGDRVVFFSEEFFDAEVTHEGTGLFGIVSYAAGVPEVVVDPEDDTFVDGTVYLSGPGYAQVIADDDWAITPVLP</sequence>
<evidence type="ECO:0000313" key="3">
    <source>
        <dbReference type="EMBL" id="MCS5726882.1"/>
    </source>
</evidence>